<name>A0AAD7MLZ1_9AGAR</name>
<accession>A0AAD7MLZ1</accession>
<dbReference type="EMBL" id="JARKIB010000222">
    <property type="protein sequence ID" value="KAJ7722208.1"/>
    <property type="molecule type" value="Genomic_DNA"/>
</dbReference>
<dbReference type="AlphaFoldDB" id="A0AAD7MLZ1"/>
<evidence type="ECO:0000313" key="2">
    <source>
        <dbReference type="Proteomes" id="UP001215598"/>
    </source>
</evidence>
<protein>
    <submittedName>
        <fullName evidence="1">Uncharacterized protein</fullName>
    </submittedName>
</protein>
<dbReference type="Proteomes" id="UP001215598">
    <property type="component" value="Unassembled WGS sequence"/>
</dbReference>
<organism evidence="1 2">
    <name type="scientific">Mycena metata</name>
    <dbReference type="NCBI Taxonomy" id="1033252"/>
    <lineage>
        <taxon>Eukaryota</taxon>
        <taxon>Fungi</taxon>
        <taxon>Dikarya</taxon>
        <taxon>Basidiomycota</taxon>
        <taxon>Agaricomycotina</taxon>
        <taxon>Agaricomycetes</taxon>
        <taxon>Agaricomycetidae</taxon>
        <taxon>Agaricales</taxon>
        <taxon>Marasmiineae</taxon>
        <taxon>Mycenaceae</taxon>
        <taxon>Mycena</taxon>
    </lineage>
</organism>
<proteinExistence type="predicted"/>
<keyword evidence="2" id="KW-1185">Reference proteome</keyword>
<sequence length="191" mass="20841">MFGLPRVSLSGNSISCSISCSSDVLLLAGTSRIYADRYLRALRKRTLWSECRAPLVFSLFLACARYCIPARQRGGTRMGRASSWSAGGDGPYVDGDGYARSGGRTIERPLAPHVRRTGRTPSVRDSKLLAVQHPRPSTPSLPFFLLLPRLSARMYTGILCEIDTGAAEDERHPRGGGTESFGRGRRALLVL</sequence>
<gene>
    <name evidence="1" type="ORF">B0H16DRAFT_359505</name>
</gene>
<reference evidence="1" key="1">
    <citation type="submission" date="2023-03" db="EMBL/GenBank/DDBJ databases">
        <title>Massive genome expansion in bonnet fungi (Mycena s.s.) driven by repeated elements and novel gene families across ecological guilds.</title>
        <authorList>
            <consortium name="Lawrence Berkeley National Laboratory"/>
            <person name="Harder C.B."/>
            <person name="Miyauchi S."/>
            <person name="Viragh M."/>
            <person name="Kuo A."/>
            <person name="Thoen E."/>
            <person name="Andreopoulos B."/>
            <person name="Lu D."/>
            <person name="Skrede I."/>
            <person name="Drula E."/>
            <person name="Henrissat B."/>
            <person name="Morin E."/>
            <person name="Kohler A."/>
            <person name="Barry K."/>
            <person name="LaButti K."/>
            <person name="Morin E."/>
            <person name="Salamov A."/>
            <person name="Lipzen A."/>
            <person name="Mereny Z."/>
            <person name="Hegedus B."/>
            <person name="Baldrian P."/>
            <person name="Stursova M."/>
            <person name="Weitz H."/>
            <person name="Taylor A."/>
            <person name="Grigoriev I.V."/>
            <person name="Nagy L.G."/>
            <person name="Martin F."/>
            <person name="Kauserud H."/>
        </authorList>
    </citation>
    <scope>NUCLEOTIDE SEQUENCE</scope>
    <source>
        <strain evidence="1">CBHHK182m</strain>
    </source>
</reference>
<evidence type="ECO:0000313" key="1">
    <source>
        <dbReference type="EMBL" id="KAJ7722208.1"/>
    </source>
</evidence>
<comment type="caution">
    <text evidence="1">The sequence shown here is derived from an EMBL/GenBank/DDBJ whole genome shotgun (WGS) entry which is preliminary data.</text>
</comment>